<dbReference type="GO" id="GO:0005737">
    <property type="term" value="C:cytoplasm"/>
    <property type="evidence" value="ECO:0007669"/>
    <property type="project" value="UniProtKB-SubCell"/>
</dbReference>
<feature type="non-terminal residue" evidence="7">
    <location>
        <position position="1"/>
    </location>
</feature>
<dbReference type="GO" id="GO:0046872">
    <property type="term" value="F:metal ion binding"/>
    <property type="evidence" value="ECO:0007669"/>
    <property type="project" value="UniProtKB-UniRule"/>
</dbReference>
<dbReference type="EC" id="4.99.1.9" evidence="6"/>
<comment type="similarity">
    <text evidence="6">Belongs to the ferrochelatase family.</text>
</comment>
<dbReference type="CDD" id="cd00419">
    <property type="entry name" value="Ferrochelatase_C"/>
    <property type="match status" value="1"/>
</dbReference>
<sequence length="233" mass="25926">EEPDTYRVYLGLKHAPPFIDEGVRRMIEDGVDQAVGLVLAPHYSAMSVGTYLEEAKQAIEQYQASLPWHGVQSWHLEPSFIEAVAHRVATSLSSFASDQVMVIFSAHSLPQRILATGDPYPKQLRDTGEAVAEYLALPHYTFSWQSAGRTEEPWMGPDILEKMTGLQREGWNQQLVCPVGFVSDHLEILYDLDIQAQKHASALGVHLERTPSFNADVGFAQVLANVVKKALTQ</sequence>
<evidence type="ECO:0000256" key="3">
    <source>
        <dbReference type="ARBA" id="ARBA00023239"/>
    </source>
</evidence>
<dbReference type="Proteomes" id="UP000242972">
    <property type="component" value="Unassembled WGS sequence"/>
</dbReference>
<evidence type="ECO:0000256" key="2">
    <source>
        <dbReference type="ARBA" id="ARBA00023133"/>
    </source>
</evidence>
<dbReference type="InterPro" id="IPR033644">
    <property type="entry name" value="Ferrochelatase_C"/>
</dbReference>
<dbReference type="Pfam" id="PF00762">
    <property type="entry name" value="Ferrochelatase"/>
    <property type="match status" value="1"/>
</dbReference>
<evidence type="ECO:0000313" key="8">
    <source>
        <dbReference type="Proteomes" id="UP000242972"/>
    </source>
</evidence>
<evidence type="ECO:0000256" key="6">
    <source>
        <dbReference type="RuleBase" id="RU000607"/>
    </source>
</evidence>
<proteinExistence type="inferred from homology"/>
<dbReference type="Gene3D" id="3.40.50.1400">
    <property type="match status" value="2"/>
</dbReference>
<evidence type="ECO:0000256" key="1">
    <source>
        <dbReference type="ARBA" id="ARBA00023004"/>
    </source>
</evidence>
<dbReference type="AlphaFoldDB" id="A0A2T2WSA4"/>
<name>A0A2T2WSA4_9FIRM</name>
<comment type="subcellular location">
    <subcellularLocation>
        <location evidence="6">Cytoplasm</location>
    </subcellularLocation>
</comment>
<dbReference type="PROSITE" id="PS00534">
    <property type="entry name" value="FERROCHELATASE"/>
    <property type="match status" value="1"/>
</dbReference>
<dbReference type="PANTHER" id="PTHR11108">
    <property type="entry name" value="FERROCHELATASE"/>
    <property type="match status" value="1"/>
</dbReference>
<accession>A0A2T2WSA4</accession>
<evidence type="ECO:0000256" key="4">
    <source>
        <dbReference type="ARBA" id="ARBA00023244"/>
    </source>
</evidence>
<evidence type="ECO:0000313" key="7">
    <source>
        <dbReference type="EMBL" id="PSR25073.1"/>
    </source>
</evidence>
<dbReference type="GO" id="GO:0004325">
    <property type="term" value="F:ferrochelatase activity"/>
    <property type="evidence" value="ECO:0007669"/>
    <property type="project" value="UniProtKB-UniRule"/>
</dbReference>
<organism evidence="7 8">
    <name type="scientific">Sulfobacillus benefaciens</name>
    <dbReference type="NCBI Taxonomy" id="453960"/>
    <lineage>
        <taxon>Bacteria</taxon>
        <taxon>Bacillati</taxon>
        <taxon>Bacillota</taxon>
        <taxon>Clostridia</taxon>
        <taxon>Eubacteriales</taxon>
        <taxon>Clostridiales Family XVII. Incertae Sedis</taxon>
        <taxon>Sulfobacillus</taxon>
    </lineage>
</organism>
<keyword evidence="2 6" id="KW-0350">Heme biosynthesis</keyword>
<dbReference type="UniPathway" id="UPA00252"/>
<dbReference type="GO" id="GO:0006783">
    <property type="term" value="P:heme biosynthetic process"/>
    <property type="evidence" value="ECO:0007669"/>
    <property type="project" value="UniProtKB-UniRule"/>
</dbReference>
<reference evidence="7 8" key="1">
    <citation type="journal article" date="2014" name="BMC Genomics">
        <title>Comparison of environmental and isolate Sulfobacillus genomes reveals diverse carbon, sulfur, nitrogen, and hydrogen metabolisms.</title>
        <authorList>
            <person name="Justice N.B."/>
            <person name="Norman A."/>
            <person name="Brown C.T."/>
            <person name="Singh A."/>
            <person name="Thomas B.C."/>
            <person name="Banfield J.F."/>
        </authorList>
    </citation>
    <scope>NUCLEOTIDE SEQUENCE [LARGE SCALE GENOMIC DNA]</scope>
    <source>
        <strain evidence="7">AMDSBA4</strain>
    </source>
</reference>
<dbReference type="SUPFAM" id="SSF53800">
    <property type="entry name" value="Chelatase"/>
    <property type="match status" value="1"/>
</dbReference>
<keyword evidence="6" id="KW-0963">Cytoplasm</keyword>
<gene>
    <name evidence="7" type="primary">hemH</name>
    <name evidence="7" type="ORF">C7B46_20795</name>
</gene>
<keyword evidence="4 6" id="KW-0627">Porphyrin biosynthesis</keyword>
<dbReference type="InterPro" id="IPR019772">
    <property type="entry name" value="Ferrochelatase_AS"/>
</dbReference>
<dbReference type="InterPro" id="IPR001015">
    <property type="entry name" value="Ferrochelatase"/>
</dbReference>
<comment type="function">
    <text evidence="6">Involved in coproporphyrin-dependent heme b biosynthesis. Catalyzes the insertion of ferrous iron into coproporphyrin III to form Fe-coproporphyrin III.</text>
</comment>
<dbReference type="EMBL" id="PXYW01000158">
    <property type="protein sequence ID" value="PSR25073.1"/>
    <property type="molecule type" value="Genomic_DNA"/>
</dbReference>
<comment type="catalytic activity">
    <reaction evidence="5">
        <text>Fe-coproporphyrin III + 2 H(+) = coproporphyrin III + Fe(2+)</text>
        <dbReference type="Rhea" id="RHEA:49572"/>
        <dbReference type="ChEBI" id="CHEBI:15378"/>
        <dbReference type="ChEBI" id="CHEBI:29033"/>
        <dbReference type="ChEBI" id="CHEBI:68438"/>
        <dbReference type="ChEBI" id="CHEBI:131725"/>
        <dbReference type="EC" id="4.99.1.9"/>
    </reaction>
    <physiologicalReaction direction="right-to-left" evidence="5">
        <dbReference type="Rhea" id="RHEA:49574"/>
    </physiologicalReaction>
</comment>
<evidence type="ECO:0000256" key="5">
    <source>
        <dbReference type="ARBA" id="ARBA00024536"/>
    </source>
</evidence>
<protein>
    <recommendedName>
        <fullName evidence="6">Ferrochelatase</fullName>
        <ecNumber evidence="6">4.99.1.9</ecNumber>
    </recommendedName>
</protein>
<keyword evidence="1 6" id="KW-0408">Iron</keyword>
<comment type="pathway">
    <text evidence="6">Porphyrin-containing compound metabolism; protoheme biosynthesis.</text>
</comment>
<dbReference type="PANTHER" id="PTHR11108:SF1">
    <property type="entry name" value="FERROCHELATASE, MITOCHONDRIAL"/>
    <property type="match status" value="1"/>
</dbReference>
<dbReference type="NCBIfam" id="TIGR00109">
    <property type="entry name" value="hemH"/>
    <property type="match status" value="1"/>
</dbReference>
<keyword evidence="3 6" id="KW-0456">Lyase</keyword>
<comment type="caution">
    <text evidence="7">The sequence shown here is derived from an EMBL/GenBank/DDBJ whole genome shotgun (WGS) entry which is preliminary data.</text>
</comment>